<keyword evidence="2" id="KW-1185">Reference proteome</keyword>
<evidence type="ECO:0000313" key="2">
    <source>
        <dbReference type="Proteomes" id="UP000595894"/>
    </source>
</evidence>
<dbReference type="RefSeq" id="WP_202091883.1">
    <property type="nucleotide sequence ID" value="NZ_CP061035.1"/>
</dbReference>
<protein>
    <submittedName>
        <fullName evidence="1">Uncharacterized protein</fullName>
    </submittedName>
</protein>
<evidence type="ECO:0000313" key="1">
    <source>
        <dbReference type="EMBL" id="QQV76505.1"/>
    </source>
</evidence>
<dbReference type="KEGG" id="sari:H5J25_13730"/>
<reference evidence="2" key="1">
    <citation type="submission" date="2020-09" db="EMBL/GenBank/DDBJ databases">
        <title>Sphingomonas sp., a new species isolated from pork steak.</title>
        <authorList>
            <person name="Heidler von Heilborn D."/>
        </authorList>
    </citation>
    <scope>NUCLEOTIDE SEQUENCE [LARGE SCALE GENOMIC DNA]</scope>
</reference>
<sequence length="150" mass="17235">MSANEFRLRPRHRWPDHAERLALYRAGWSDGAIARKQGCKRSAVLQWRKYRGLPTLNAAEPIGANSTRRELYDLGLSDRKIALFEDVTHQTIAEWRKRHGLPAKCKHGPNYGRRLICLDATLRDSLMSVHETIGDPSWSGWLEEMGATVW</sequence>
<dbReference type="EMBL" id="CP061035">
    <property type="protein sequence ID" value="QQV76505.1"/>
    <property type="molecule type" value="Genomic_DNA"/>
</dbReference>
<gene>
    <name evidence="1" type="ORF">H5J25_13730</name>
</gene>
<name>A0A974NT59_9SPHN</name>
<organism evidence="1 2">
    <name type="scientific">Sphingomonas aliaeris</name>
    <dbReference type="NCBI Taxonomy" id="2759526"/>
    <lineage>
        <taxon>Bacteria</taxon>
        <taxon>Pseudomonadati</taxon>
        <taxon>Pseudomonadota</taxon>
        <taxon>Alphaproteobacteria</taxon>
        <taxon>Sphingomonadales</taxon>
        <taxon>Sphingomonadaceae</taxon>
        <taxon>Sphingomonas</taxon>
    </lineage>
</organism>
<dbReference type="AlphaFoldDB" id="A0A974NT59"/>
<proteinExistence type="predicted"/>
<dbReference type="Proteomes" id="UP000595894">
    <property type="component" value="Chromosome"/>
</dbReference>
<accession>A0A974NT59</accession>